<evidence type="ECO:0000313" key="2">
    <source>
        <dbReference type="EMBL" id="MBE9192995.1"/>
    </source>
</evidence>
<comment type="caution">
    <text evidence="2">The sequence shown here is derived from an EMBL/GenBank/DDBJ whole genome shotgun (WGS) entry which is preliminary data.</text>
</comment>
<feature type="coiled-coil region" evidence="1">
    <location>
        <begin position="107"/>
        <end position="234"/>
    </location>
</feature>
<proteinExistence type="predicted"/>
<keyword evidence="1" id="KW-0175">Coiled coil</keyword>
<reference evidence="2 3" key="1">
    <citation type="submission" date="2020-10" db="EMBL/GenBank/DDBJ databases">
        <authorList>
            <person name="Castelo-Branco R."/>
            <person name="Eusebio N."/>
            <person name="Adriana R."/>
            <person name="Vieira A."/>
            <person name="Brugerolle De Fraissinette N."/>
            <person name="Rezende De Castro R."/>
            <person name="Schneider M.P."/>
            <person name="Vasconcelos V."/>
            <person name="Leao P.N."/>
        </authorList>
    </citation>
    <scope>NUCLEOTIDE SEQUENCE [LARGE SCALE GENOMIC DNA]</scope>
    <source>
        <strain evidence="2 3">LEGE 06123</strain>
    </source>
</reference>
<name>A0ABR9UYC8_9CHRO</name>
<accession>A0ABR9UYC8</accession>
<evidence type="ECO:0000313" key="3">
    <source>
        <dbReference type="Proteomes" id="UP000651156"/>
    </source>
</evidence>
<evidence type="ECO:0000256" key="1">
    <source>
        <dbReference type="SAM" id="Coils"/>
    </source>
</evidence>
<dbReference type="Proteomes" id="UP000651156">
    <property type="component" value="Unassembled WGS sequence"/>
</dbReference>
<sequence length="239" mass="28092">MDDNKALFDYWHNRVQLKNHAKIAAIAQHIPTQVLRHEYTNYDLLWQSAEVQKLTEPERSRVIAIIKYECTTKVLQYRAGCLRDRANEFEDAYQEIHQQKSQLFRLIKVLQEKLFGKDQQLQSLETRITSLLAENEALRSEIESNKAAEELHKELEQLKKQYDAVEKRRRELAKNNQSLGGRVAHAQRYKKERDEARALVEEQKHQILSLTAENQQLRATNEQFLRKLKKLSAVESTLG</sequence>
<organism evidence="2 3">
    <name type="scientific">Gloeocapsopsis crepidinum LEGE 06123</name>
    <dbReference type="NCBI Taxonomy" id="588587"/>
    <lineage>
        <taxon>Bacteria</taxon>
        <taxon>Bacillati</taxon>
        <taxon>Cyanobacteriota</taxon>
        <taxon>Cyanophyceae</taxon>
        <taxon>Oscillatoriophycideae</taxon>
        <taxon>Chroococcales</taxon>
        <taxon>Chroococcaceae</taxon>
        <taxon>Gloeocapsopsis</taxon>
    </lineage>
</organism>
<gene>
    <name evidence="2" type="ORF">IQ230_22100</name>
</gene>
<protein>
    <submittedName>
        <fullName evidence="2">Uncharacterized protein</fullName>
    </submittedName>
</protein>
<dbReference type="EMBL" id="JADEWN010000073">
    <property type="protein sequence ID" value="MBE9192995.1"/>
    <property type="molecule type" value="Genomic_DNA"/>
</dbReference>
<keyword evidence="3" id="KW-1185">Reference proteome</keyword>